<evidence type="ECO:0000256" key="1">
    <source>
        <dbReference type="SAM" id="MobiDB-lite"/>
    </source>
</evidence>
<dbReference type="Proteomes" id="UP001304895">
    <property type="component" value="Unassembled WGS sequence"/>
</dbReference>
<proteinExistence type="predicted"/>
<feature type="region of interest" description="Disordered" evidence="1">
    <location>
        <begin position="39"/>
        <end position="121"/>
    </location>
</feature>
<protein>
    <submittedName>
        <fullName evidence="2">Uncharacterized protein</fullName>
    </submittedName>
</protein>
<gene>
    <name evidence="2" type="ORF">BT67DRAFT_226796</name>
</gene>
<keyword evidence="3" id="KW-1185">Reference proteome</keyword>
<comment type="caution">
    <text evidence="2">The sequence shown here is derived from an EMBL/GenBank/DDBJ whole genome shotgun (WGS) entry which is preliminary data.</text>
</comment>
<dbReference type="EMBL" id="MU853438">
    <property type="protein sequence ID" value="KAK4130337.1"/>
    <property type="molecule type" value="Genomic_DNA"/>
</dbReference>
<reference evidence="2" key="2">
    <citation type="submission" date="2023-05" db="EMBL/GenBank/DDBJ databases">
        <authorList>
            <consortium name="Lawrence Berkeley National Laboratory"/>
            <person name="Steindorff A."/>
            <person name="Hensen N."/>
            <person name="Bonometti L."/>
            <person name="Westerberg I."/>
            <person name="Brannstrom I.O."/>
            <person name="Guillou S."/>
            <person name="Cros-Aarteil S."/>
            <person name="Calhoun S."/>
            <person name="Haridas S."/>
            <person name="Kuo A."/>
            <person name="Mondo S."/>
            <person name="Pangilinan J."/>
            <person name="Riley R."/>
            <person name="Labutti K."/>
            <person name="Andreopoulos B."/>
            <person name="Lipzen A."/>
            <person name="Chen C."/>
            <person name="Yanf M."/>
            <person name="Daum C."/>
            <person name="Ng V."/>
            <person name="Clum A."/>
            <person name="Ohm R."/>
            <person name="Martin F."/>
            <person name="Silar P."/>
            <person name="Natvig D."/>
            <person name="Lalanne C."/>
            <person name="Gautier V."/>
            <person name="Ament-Velasquez S.L."/>
            <person name="Kruys A."/>
            <person name="Hutchinson M.I."/>
            <person name="Powell A.J."/>
            <person name="Barry K."/>
            <person name="Miller A.N."/>
            <person name="Grigoriev I.V."/>
            <person name="Debuchy R."/>
            <person name="Gladieux P."/>
            <person name="Thoren M.H."/>
            <person name="Johannesson H."/>
        </authorList>
    </citation>
    <scope>NUCLEOTIDE SEQUENCE</scope>
    <source>
        <strain evidence="2">CBS 123565</strain>
    </source>
</reference>
<dbReference type="AlphaFoldDB" id="A0AAN6UC75"/>
<reference evidence="2" key="1">
    <citation type="journal article" date="2023" name="Mol. Phylogenet. Evol.">
        <title>Genome-scale phylogeny and comparative genomics of the fungal order Sordariales.</title>
        <authorList>
            <person name="Hensen N."/>
            <person name="Bonometti L."/>
            <person name="Westerberg I."/>
            <person name="Brannstrom I.O."/>
            <person name="Guillou S."/>
            <person name="Cros-Aarteil S."/>
            <person name="Calhoun S."/>
            <person name="Haridas S."/>
            <person name="Kuo A."/>
            <person name="Mondo S."/>
            <person name="Pangilinan J."/>
            <person name="Riley R."/>
            <person name="LaButti K."/>
            <person name="Andreopoulos B."/>
            <person name="Lipzen A."/>
            <person name="Chen C."/>
            <person name="Yan M."/>
            <person name="Daum C."/>
            <person name="Ng V."/>
            <person name="Clum A."/>
            <person name="Steindorff A."/>
            <person name="Ohm R.A."/>
            <person name="Martin F."/>
            <person name="Silar P."/>
            <person name="Natvig D.O."/>
            <person name="Lalanne C."/>
            <person name="Gautier V."/>
            <person name="Ament-Velasquez S.L."/>
            <person name="Kruys A."/>
            <person name="Hutchinson M.I."/>
            <person name="Powell A.J."/>
            <person name="Barry K."/>
            <person name="Miller A.N."/>
            <person name="Grigoriev I.V."/>
            <person name="Debuchy R."/>
            <person name="Gladieux P."/>
            <person name="Hiltunen Thoren M."/>
            <person name="Johannesson H."/>
        </authorList>
    </citation>
    <scope>NUCLEOTIDE SEQUENCE</scope>
    <source>
        <strain evidence="2">CBS 123565</strain>
    </source>
</reference>
<evidence type="ECO:0000313" key="2">
    <source>
        <dbReference type="EMBL" id="KAK4130337.1"/>
    </source>
</evidence>
<sequence length="155" mass="17213">MHLFFSTALAVRTSFLRPSENLTRRPTTRHDVLLFDPSKGLLDEPLSQPGHKRMPRLSTTGAAASVQPLDPEVSDHDDGGEDWDTDGPSRRGDGGAVAAVEQHLRQRPPTPSSTDRHPERIPAITLRQHRAVYRPARGGMVLLLAYPRRVVVAFR</sequence>
<organism evidence="2 3">
    <name type="scientific">Trichocladium antarcticum</name>
    <dbReference type="NCBI Taxonomy" id="1450529"/>
    <lineage>
        <taxon>Eukaryota</taxon>
        <taxon>Fungi</taxon>
        <taxon>Dikarya</taxon>
        <taxon>Ascomycota</taxon>
        <taxon>Pezizomycotina</taxon>
        <taxon>Sordariomycetes</taxon>
        <taxon>Sordariomycetidae</taxon>
        <taxon>Sordariales</taxon>
        <taxon>Chaetomiaceae</taxon>
        <taxon>Trichocladium</taxon>
    </lineage>
</organism>
<evidence type="ECO:0000313" key="3">
    <source>
        <dbReference type="Proteomes" id="UP001304895"/>
    </source>
</evidence>
<accession>A0AAN6UC75</accession>
<name>A0AAN6UC75_9PEZI</name>